<accession>A0A1S1M652</accession>
<gene>
    <name evidence="2" type="ORF">BKG84_07200</name>
</gene>
<feature type="transmembrane region" description="Helical" evidence="1">
    <location>
        <begin position="28"/>
        <end position="52"/>
    </location>
</feature>
<feature type="transmembrane region" description="Helical" evidence="1">
    <location>
        <begin position="140"/>
        <end position="160"/>
    </location>
</feature>
<keyword evidence="1" id="KW-0472">Membrane</keyword>
<dbReference type="AlphaFoldDB" id="A0A1S1M652"/>
<protein>
    <recommendedName>
        <fullName evidence="4">DUF4386 domain-containing protein</fullName>
    </recommendedName>
</protein>
<feature type="transmembrane region" description="Helical" evidence="1">
    <location>
        <begin position="172"/>
        <end position="192"/>
    </location>
</feature>
<keyword evidence="3" id="KW-1185">Reference proteome</keyword>
<reference evidence="2 3" key="1">
    <citation type="submission" date="2016-10" db="EMBL/GenBank/DDBJ databases">
        <title>Evaluation of Human, Veterinary and Environmental Mycobacterium chelonae Isolates by Core Genome Phylogenomic Analysis, Targeted Gene Comparison, and Anti-microbial Susceptibility Patterns: A Tale of Mistaken Identities.</title>
        <authorList>
            <person name="Fogelson S.B."/>
            <person name="Camus A.C."/>
            <person name="Lorenz W."/>
            <person name="Vasireddy R."/>
            <person name="Vasireddy S."/>
            <person name="Smith T."/>
            <person name="Brown-Elliott B.A."/>
            <person name="Wallace R.J.Jr."/>
            <person name="Hasan N.A."/>
            <person name="Reischl U."/>
            <person name="Sanchez S."/>
        </authorList>
    </citation>
    <scope>NUCLEOTIDE SEQUENCE [LARGE SCALE GENOMIC DNA]</scope>
    <source>
        <strain evidence="2 3">15518</strain>
    </source>
</reference>
<sequence>MVHWILPEGGDFAGTIAFYGKYQVLIKAGLALAGVGAVVVVTVIGVLAALFWHLDTSKHHVLSWVAVVSDTIFATTMFIEISLAAAPALLYGHVSNEIIHALHIIPFASAYVLGVVWIPNVAATLLIGSRSGLFPAWLKALGLTTIGADLMAVLAVTTLNGPLNGVNGLISFYIPAFVPTSWFIMLAVWSVVHWADTRTASLGEKGWAE</sequence>
<dbReference type="Proteomes" id="UP000179441">
    <property type="component" value="Unassembled WGS sequence"/>
</dbReference>
<dbReference type="EMBL" id="MLIS01000001">
    <property type="protein sequence ID" value="OHU78207.1"/>
    <property type="molecule type" value="Genomic_DNA"/>
</dbReference>
<feature type="transmembrane region" description="Helical" evidence="1">
    <location>
        <begin position="104"/>
        <end position="128"/>
    </location>
</feature>
<feature type="transmembrane region" description="Helical" evidence="1">
    <location>
        <begin position="64"/>
        <end position="92"/>
    </location>
</feature>
<evidence type="ECO:0000256" key="1">
    <source>
        <dbReference type="SAM" id="Phobius"/>
    </source>
</evidence>
<keyword evidence="1" id="KW-0812">Transmembrane</keyword>
<keyword evidence="1" id="KW-1133">Transmembrane helix</keyword>
<dbReference type="RefSeq" id="WP_070951501.1">
    <property type="nucleotide sequence ID" value="NZ_CP050145.1"/>
</dbReference>
<comment type="caution">
    <text evidence="2">The sequence shown here is derived from an EMBL/GenBank/DDBJ whole genome shotgun (WGS) entry which is preliminary data.</text>
</comment>
<organism evidence="2 3">
    <name type="scientific">Mycobacteroides chelonae</name>
    <name type="common">Mycobacterium chelonae</name>
    <dbReference type="NCBI Taxonomy" id="1774"/>
    <lineage>
        <taxon>Bacteria</taxon>
        <taxon>Bacillati</taxon>
        <taxon>Actinomycetota</taxon>
        <taxon>Actinomycetes</taxon>
        <taxon>Mycobacteriales</taxon>
        <taxon>Mycobacteriaceae</taxon>
        <taxon>Mycobacteroides</taxon>
    </lineage>
</organism>
<evidence type="ECO:0000313" key="2">
    <source>
        <dbReference type="EMBL" id="OHU78207.1"/>
    </source>
</evidence>
<evidence type="ECO:0008006" key="4">
    <source>
        <dbReference type="Google" id="ProtNLM"/>
    </source>
</evidence>
<name>A0A1S1M652_MYCCH</name>
<proteinExistence type="predicted"/>
<evidence type="ECO:0000313" key="3">
    <source>
        <dbReference type="Proteomes" id="UP000179441"/>
    </source>
</evidence>